<feature type="compositionally biased region" description="Basic and acidic residues" evidence="1">
    <location>
        <begin position="951"/>
        <end position="960"/>
    </location>
</feature>
<dbReference type="VEuPathDB" id="FungiDB:HZS61_012381"/>
<feature type="compositionally biased region" description="Polar residues" evidence="1">
    <location>
        <begin position="232"/>
        <end position="259"/>
    </location>
</feature>
<feature type="region of interest" description="Disordered" evidence="1">
    <location>
        <begin position="679"/>
        <end position="698"/>
    </location>
</feature>
<dbReference type="Pfam" id="PF20162">
    <property type="entry name" value="Etd1"/>
    <property type="match status" value="1"/>
</dbReference>
<feature type="region of interest" description="Disordered" evidence="1">
    <location>
        <begin position="158"/>
        <end position="286"/>
    </location>
</feature>
<dbReference type="VEuPathDB" id="FungiDB:FOMG_10633"/>
<feature type="compositionally biased region" description="Basic residues" evidence="1">
    <location>
        <begin position="40"/>
        <end position="49"/>
    </location>
</feature>
<dbReference type="OrthoDB" id="5346713at2759"/>
<feature type="compositionally biased region" description="Low complexity" evidence="1">
    <location>
        <begin position="514"/>
        <end position="524"/>
    </location>
</feature>
<feature type="compositionally biased region" description="Polar residues" evidence="1">
    <location>
        <begin position="1101"/>
        <end position="1130"/>
    </location>
</feature>
<feature type="region of interest" description="Disordered" evidence="1">
    <location>
        <begin position="1061"/>
        <end position="1130"/>
    </location>
</feature>
<feature type="compositionally biased region" description="Pro residues" evidence="1">
    <location>
        <begin position="106"/>
        <end position="118"/>
    </location>
</feature>
<feature type="region of interest" description="Disordered" evidence="1">
    <location>
        <begin position="759"/>
        <end position="801"/>
    </location>
</feature>
<dbReference type="VEuPathDB" id="FungiDB:FOIG_05879"/>
<organism evidence="2 3">
    <name type="scientific">Fusarium oxysporum</name>
    <name type="common">Fusarium vascular wilt</name>
    <dbReference type="NCBI Taxonomy" id="5507"/>
    <lineage>
        <taxon>Eukaryota</taxon>
        <taxon>Fungi</taxon>
        <taxon>Dikarya</taxon>
        <taxon>Ascomycota</taxon>
        <taxon>Pezizomycotina</taxon>
        <taxon>Sordariomycetes</taxon>
        <taxon>Hypocreomycetidae</taxon>
        <taxon>Hypocreales</taxon>
        <taxon>Nectriaceae</taxon>
        <taxon>Fusarium</taxon>
        <taxon>Fusarium oxysporum species complex</taxon>
    </lineage>
</organism>
<evidence type="ECO:0000313" key="3">
    <source>
        <dbReference type="Proteomes" id="UP000219369"/>
    </source>
</evidence>
<feature type="region of interest" description="Disordered" evidence="1">
    <location>
        <begin position="951"/>
        <end position="1002"/>
    </location>
</feature>
<sequence>MEATMQTVPSLVGTGTAIAAAASGLVFGQPTTEPNSFSHPTRRPSHSRRVSIDREPSKQSESPGDFASTRPATSNTAASALGASHYHTLPRPTTASRPPLSRYQRPPMPQTQSTPPPLAISRNSSFVRQTDSPAIIPESRDSISSNGSWIRRLSIRPLSRHESTRSSIGPDAPSIFSHGSAAPILRNPTTATLPPNKLVKRSTSTRIDPDPLPRRRAKSHLQILPVLRRPATSHQRSATLQQFRPDSALNTPTDSNNFSFDDPSRPHEFLAPSPLEPPSRSASARSGWKSYFHSKRLSISGRTGSGRFGELSPHGRAISSRRICIENDERNRVHLVKPRMVSAASAPRGLLPAAQIQPDTCTHQSTAEEKTPSPEGTPSRTPRKSISMPFASAGNWAVRTTGSIRRSKRGAESGIGNKRHVSEPLTGAQTGAQSGAEPRTNPPLESTLPAPSPLSGRQGSFLGSAAAVQLKGRKRNSSSPIPTVPRLANFNVDSSRLGSSAGVSTHQARPNQPSGSSTSSTAMSQLRAPQHDRTSTTESSEGDTRDCTSGDDDDTDFKSDTMFDSLRTVGSGRARAVETPLESMYDESPPSTAGNGTKTKRLSIHEILGRTWDEDDKIMEEEENASTPVLTVKRSEASPRFRLESRFNSSPYDVLTTTTKEYSRLSLDDEFDDDWARDDEFPCNPLSPPSKGSSLNSRGINPNVRLALANISGNGLPDTNGHDATNDRPLSTLFDWSEPPTHDKFDTGRCLRPKTAYAKEMDSRGGRSAIRKGPTPTHVRSQSVPVVHDAPEDSKTTGSKYGTWGMGTKTVSEDWDDDFEFGAGPVGSNDKNDKIFAVPESIRATQPSVKAHSGHIREFSLLVNDLKRLCRHGRDMDMLEGSQRHLWKEADGIIALASPDEESLDENDDRKSTSSINFDAFDIDETFGDEGFDAHSMNRLDAAFDGHEPAMSKTTVVRERHSPRRRSVFSPEDDIFGNWPLNDNPPSNRPSRPRTPENKYNKAHDVSGVVRSVIGAMQHRAPEQAPDNGKVHFDTNSLKALVKRAGDLRDILSDIVRQADQITHSPMRTPRHERQHDSSPAFTRVFDDPGSSPPRRVARSRGNNSLVEAASSENSPSSGLPQRMQMMTVN</sequence>
<name>A0A2H3TA36_FUSOX</name>
<dbReference type="GO" id="GO:1902412">
    <property type="term" value="P:regulation of mitotic cytokinesis"/>
    <property type="evidence" value="ECO:0007669"/>
    <property type="project" value="InterPro"/>
</dbReference>
<dbReference type="VEuPathDB" id="FungiDB:FOZG_07348"/>
<proteinExistence type="predicted"/>
<gene>
    <name evidence="2" type="ORF">FRV6_09554</name>
</gene>
<accession>A0A2H3TA36</accession>
<reference evidence="3" key="1">
    <citation type="submission" date="2016-09" db="EMBL/GenBank/DDBJ databases">
        <authorList>
            <person name="Guldener U."/>
        </authorList>
    </citation>
    <scope>NUCLEOTIDE SEQUENCE [LARGE SCALE GENOMIC DNA]</scope>
    <source>
        <strain evidence="3">V64-1</strain>
    </source>
</reference>
<dbReference type="GO" id="GO:0005096">
    <property type="term" value="F:GTPase activator activity"/>
    <property type="evidence" value="ECO:0007669"/>
    <property type="project" value="InterPro"/>
</dbReference>
<dbReference type="Proteomes" id="UP000219369">
    <property type="component" value="Unassembled WGS sequence"/>
</dbReference>
<dbReference type="VEuPathDB" id="FungiDB:FOC1_g10011244"/>
<evidence type="ECO:0000256" key="1">
    <source>
        <dbReference type="SAM" id="MobiDB-lite"/>
    </source>
</evidence>
<dbReference type="AlphaFoldDB" id="A0A2H3TA36"/>
<feature type="region of interest" description="Disordered" evidence="1">
    <location>
        <begin position="27"/>
        <end position="122"/>
    </location>
</feature>
<dbReference type="VEuPathDB" id="FungiDB:FOXG_06225"/>
<feature type="compositionally biased region" description="Low complexity" evidence="1">
    <location>
        <begin position="980"/>
        <end position="990"/>
    </location>
</feature>
<protein>
    <submittedName>
        <fullName evidence="2">Uncharacterized protein</fullName>
    </submittedName>
</protein>
<feature type="compositionally biased region" description="Polar residues" evidence="1">
    <location>
        <begin position="491"/>
        <end position="513"/>
    </location>
</feature>
<feature type="region of interest" description="Disordered" evidence="1">
    <location>
        <begin position="359"/>
        <end position="602"/>
    </location>
</feature>
<dbReference type="InterPro" id="IPR045342">
    <property type="entry name" value="Etd1"/>
</dbReference>
<evidence type="ECO:0000313" key="2">
    <source>
        <dbReference type="EMBL" id="SCO85427.1"/>
    </source>
</evidence>
<dbReference type="EMBL" id="FMJY01000005">
    <property type="protein sequence ID" value="SCO85427.1"/>
    <property type="molecule type" value="Genomic_DNA"/>
</dbReference>